<evidence type="ECO:0000256" key="1">
    <source>
        <dbReference type="SAM" id="MobiDB-lite"/>
    </source>
</evidence>
<feature type="region of interest" description="Disordered" evidence="1">
    <location>
        <begin position="1"/>
        <end position="181"/>
    </location>
</feature>
<proteinExistence type="predicted"/>
<gene>
    <name evidence="2" type="ORF">chiPu_0032353</name>
</gene>
<feature type="compositionally biased region" description="Basic and acidic residues" evidence="1">
    <location>
        <begin position="21"/>
        <end position="36"/>
    </location>
</feature>
<name>A0A401U029_CHIPU</name>
<feature type="non-terminal residue" evidence="2">
    <location>
        <position position="1"/>
    </location>
</feature>
<dbReference type="EMBL" id="BEZZ01234468">
    <property type="protein sequence ID" value="GCC48230.1"/>
    <property type="molecule type" value="Genomic_DNA"/>
</dbReference>
<reference evidence="2 3" key="1">
    <citation type="journal article" date="2018" name="Nat. Ecol. Evol.">
        <title>Shark genomes provide insights into elasmobranch evolution and the origin of vertebrates.</title>
        <authorList>
            <person name="Hara Y"/>
            <person name="Yamaguchi K"/>
            <person name="Onimaru K"/>
            <person name="Kadota M"/>
            <person name="Koyanagi M"/>
            <person name="Keeley SD"/>
            <person name="Tatsumi K"/>
            <person name="Tanaka K"/>
            <person name="Motone F"/>
            <person name="Kageyama Y"/>
            <person name="Nozu R"/>
            <person name="Adachi N"/>
            <person name="Nishimura O"/>
            <person name="Nakagawa R"/>
            <person name="Tanegashima C"/>
            <person name="Kiyatake I"/>
            <person name="Matsumoto R"/>
            <person name="Murakumo K"/>
            <person name="Nishida K"/>
            <person name="Terakita A"/>
            <person name="Kuratani S"/>
            <person name="Sato K"/>
            <person name="Hyodo S Kuraku.S."/>
        </authorList>
    </citation>
    <scope>NUCLEOTIDE SEQUENCE [LARGE SCALE GENOMIC DNA]</scope>
</reference>
<feature type="compositionally biased region" description="Basic and acidic residues" evidence="1">
    <location>
        <begin position="148"/>
        <end position="158"/>
    </location>
</feature>
<keyword evidence="3" id="KW-1185">Reference proteome</keyword>
<feature type="compositionally biased region" description="Basic and acidic residues" evidence="1">
    <location>
        <begin position="74"/>
        <end position="117"/>
    </location>
</feature>
<dbReference type="AlphaFoldDB" id="A0A401U029"/>
<feature type="compositionally biased region" description="Basic and acidic residues" evidence="1">
    <location>
        <begin position="50"/>
        <end position="64"/>
    </location>
</feature>
<evidence type="ECO:0000313" key="2">
    <source>
        <dbReference type="EMBL" id="GCC48230.1"/>
    </source>
</evidence>
<protein>
    <submittedName>
        <fullName evidence="2">Uncharacterized protein</fullName>
    </submittedName>
</protein>
<organism evidence="2 3">
    <name type="scientific">Chiloscyllium punctatum</name>
    <name type="common">Brownbanded bambooshark</name>
    <name type="synonym">Hemiscyllium punctatum</name>
    <dbReference type="NCBI Taxonomy" id="137246"/>
    <lineage>
        <taxon>Eukaryota</taxon>
        <taxon>Metazoa</taxon>
        <taxon>Chordata</taxon>
        <taxon>Craniata</taxon>
        <taxon>Vertebrata</taxon>
        <taxon>Chondrichthyes</taxon>
        <taxon>Elasmobranchii</taxon>
        <taxon>Galeomorphii</taxon>
        <taxon>Galeoidea</taxon>
        <taxon>Orectolobiformes</taxon>
        <taxon>Hemiscylliidae</taxon>
        <taxon>Chiloscyllium</taxon>
    </lineage>
</organism>
<sequence length="195" mass="21876">HRPRAAPGLPACRCFRRSCPPRREETARPHHQHGQEGEMAGQDLPFRIDPAPDRLSQPEHDTARQRAPQAAEAADDHGLERIEQPRRPDRRIETGTDAEHDSGDHRDREREPDRNRIDVALVDAHQLRDRGIVGGGAEGTAEPGAIEDQLKQRDGGDRRHQRRQRREADAETRGQRHRRGFEGAGLQAAAVCAIA</sequence>
<dbReference type="Proteomes" id="UP000287033">
    <property type="component" value="Unassembled WGS sequence"/>
</dbReference>
<evidence type="ECO:0000313" key="3">
    <source>
        <dbReference type="Proteomes" id="UP000287033"/>
    </source>
</evidence>
<feature type="non-terminal residue" evidence="2">
    <location>
        <position position="195"/>
    </location>
</feature>
<comment type="caution">
    <text evidence="2">The sequence shown here is derived from an EMBL/GenBank/DDBJ whole genome shotgun (WGS) entry which is preliminary data.</text>
</comment>
<accession>A0A401U029</accession>